<accession>A0A8D9GS66</accession>
<evidence type="ECO:0000256" key="1">
    <source>
        <dbReference type="SAM" id="MobiDB-lite"/>
    </source>
</evidence>
<dbReference type="Gramene" id="A03p71700.2_BraZ1">
    <property type="protein sequence ID" value="A03p71700.2_BraZ1.CDS"/>
    <property type="gene ID" value="A03g71700.2_BraZ1"/>
</dbReference>
<feature type="compositionally biased region" description="Basic and acidic residues" evidence="1">
    <location>
        <begin position="24"/>
        <end position="38"/>
    </location>
</feature>
<evidence type="ECO:0000313" key="2">
    <source>
        <dbReference type="EMBL" id="CAG7885827.1"/>
    </source>
</evidence>
<dbReference type="AlphaFoldDB" id="A0A8D9GS66"/>
<sequence length="106" mass="11275">VVQDGSSSGSEDESGEADGDILDDDKSDKKSIHPGHARDIDSEGKVICMTYLAALEGGCKDVGVEAKVDETVLGCRKSKRLKVPPKSLLGAYACDKRLLNQVRQAV</sequence>
<dbReference type="EMBL" id="LS974619">
    <property type="protein sequence ID" value="CAG7885827.1"/>
    <property type="molecule type" value="Genomic_DNA"/>
</dbReference>
<feature type="region of interest" description="Disordered" evidence="1">
    <location>
        <begin position="1"/>
        <end position="38"/>
    </location>
</feature>
<organism evidence="2 3">
    <name type="scientific">Brassica campestris</name>
    <name type="common">Field mustard</name>
    <dbReference type="NCBI Taxonomy" id="3711"/>
    <lineage>
        <taxon>Eukaryota</taxon>
        <taxon>Viridiplantae</taxon>
        <taxon>Streptophyta</taxon>
        <taxon>Embryophyta</taxon>
        <taxon>Tracheophyta</taxon>
        <taxon>Spermatophyta</taxon>
        <taxon>Magnoliopsida</taxon>
        <taxon>eudicotyledons</taxon>
        <taxon>Gunneridae</taxon>
        <taxon>Pentapetalae</taxon>
        <taxon>rosids</taxon>
        <taxon>malvids</taxon>
        <taxon>Brassicales</taxon>
        <taxon>Brassicaceae</taxon>
        <taxon>Brassiceae</taxon>
        <taxon>Brassica</taxon>
    </lineage>
</organism>
<feature type="non-terminal residue" evidence="2">
    <location>
        <position position="1"/>
    </location>
</feature>
<reference evidence="2 3" key="1">
    <citation type="submission" date="2021-07" db="EMBL/GenBank/DDBJ databases">
        <authorList>
            <consortium name="Genoscope - CEA"/>
            <person name="William W."/>
        </authorList>
    </citation>
    <scope>NUCLEOTIDE SEQUENCE [LARGE SCALE GENOMIC DNA]</scope>
</reference>
<protein>
    <submittedName>
        <fullName evidence="2">Uncharacterized protein</fullName>
    </submittedName>
</protein>
<name>A0A8D9GS66_BRACM</name>
<proteinExistence type="predicted"/>
<feature type="non-terminal residue" evidence="2">
    <location>
        <position position="106"/>
    </location>
</feature>
<evidence type="ECO:0000313" key="3">
    <source>
        <dbReference type="Proteomes" id="UP000694005"/>
    </source>
</evidence>
<dbReference type="Proteomes" id="UP000694005">
    <property type="component" value="Chromosome A03"/>
</dbReference>
<gene>
    <name evidence="2" type="ORF">BRAPAZ1V2_A03P71700.2</name>
</gene>
<feature type="compositionally biased region" description="Acidic residues" evidence="1">
    <location>
        <begin position="10"/>
        <end position="23"/>
    </location>
</feature>